<evidence type="ECO:0000313" key="2">
    <source>
        <dbReference type="EMBL" id="KLO06114.1"/>
    </source>
</evidence>
<name>A0A0H2R2T3_9AGAM</name>
<proteinExistence type="predicted"/>
<evidence type="ECO:0000313" key="3">
    <source>
        <dbReference type="Proteomes" id="UP000053477"/>
    </source>
</evidence>
<accession>A0A0H2R2T3</accession>
<sequence>MNVETEEDRRGKRRREDQDEPQRHEVLWFTDGNVVLATDKYLFKVFKGILSMLSAVFRDMFELGESSGGESVVQEMYEGVPLVTLVDDQGEDVAHLLRALYDHRYYNCYNDKTPLNVVIALLDLSVKYEFKDLMKDVVKQISRQFPMSLRDMDRIICEEEPLFQRIDQEKAGLLLLQAAYKTGIDALLPILFFFCSNMHVDKIFQTAQSMDLESLRILIKGRDELIFASCKLVSNLPQDLKADIKNSECLKDGLCVNESRYLHLDELNTPYFHYTQGKETVKFYLSFACKNCASSVAKSIEKRRGDIWAKIPSYFGYPGWEEANAKLEELMDS</sequence>
<gene>
    <name evidence="2" type="ORF">SCHPADRAFT_946356</name>
</gene>
<organism evidence="2 3">
    <name type="scientific">Schizopora paradoxa</name>
    <dbReference type="NCBI Taxonomy" id="27342"/>
    <lineage>
        <taxon>Eukaryota</taxon>
        <taxon>Fungi</taxon>
        <taxon>Dikarya</taxon>
        <taxon>Basidiomycota</taxon>
        <taxon>Agaricomycotina</taxon>
        <taxon>Agaricomycetes</taxon>
        <taxon>Hymenochaetales</taxon>
        <taxon>Schizoporaceae</taxon>
        <taxon>Schizopora</taxon>
    </lineage>
</organism>
<dbReference type="Gene3D" id="3.30.710.10">
    <property type="entry name" value="Potassium Channel Kv1.1, Chain A"/>
    <property type="match status" value="1"/>
</dbReference>
<dbReference type="InParanoid" id="A0A0H2R2T3"/>
<dbReference type="SUPFAM" id="SSF54695">
    <property type="entry name" value="POZ domain"/>
    <property type="match status" value="1"/>
</dbReference>
<dbReference type="Proteomes" id="UP000053477">
    <property type="component" value="Unassembled WGS sequence"/>
</dbReference>
<dbReference type="AlphaFoldDB" id="A0A0H2R2T3"/>
<dbReference type="EMBL" id="KQ086235">
    <property type="protein sequence ID" value="KLO06114.1"/>
    <property type="molecule type" value="Genomic_DNA"/>
</dbReference>
<feature type="domain" description="BTB" evidence="1">
    <location>
        <begin position="32"/>
        <end position="104"/>
    </location>
</feature>
<evidence type="ECO:0000259" key="1">
    <source>
        <dbReference type="PROSITE" id="PS50097"/>
    </source>
</evidence>
<dbReference type="Pfam" id="PF00651">
    <property type="entry name" value="BTB"/>
    <property type="match status" value="1"/>
</dbReference>
<dbReference type="OrthoDB" id="3027208at2759"/>
<dbReference type="InterPro" id="IPR000210">
    <property type="entry name" value="BTB/POZ_dom"/>
</dbReference>
<reference evidence="2 3" key="1">
    <citation type="submission" date="2015-04" db="EMBL/GenBank/DDBJ databases">
        <title>Complete genome sequence of Schizopora paradoxa KUC8140, a cosmopolitan wood degrader in East Asia.</title>
        <authorList>
            <consortium name="DOE Joint Genome Institute"/>
            <person name="Min B."/>
            <person name="Park H."/>
            <person name="Jang Y."/>
            <person name="Kim J.-J."/>
            <person name="Kim K.H."/>
            <person name="Pangilinan J."/>
            <person name="Lipzen A."/>
            <person name="Riley R."/>
            <person name="Grigoriev I.V."/>
            <person name="Spatafora J.W."/>
            <person name="Choi I.-G."/>
        </authorList>
    </citation>
    <scope>NUCLEOTIDE SEQUENCE [LARGE SCALE GENOMIC DNA]</scope>
    <source>
        <strain evidence="2 3">KUC8140</strain>
    </source>
</reference>
<dbReference type="InterPro" id="IPR011333">
    <property type="entry name" value="SKP1/BTB/POZ_sf"/>
</dbReference>
<keyword evidence="3" id="KW-1185">Reference proteome</keyword>
<dbReference type="PROSITE" id="PS50097">
    <property type="entry name" value="BTB"/>
    <property type="match status" value="1"/>
</dbReference>
<protein>
    <recommendedName>
        <fullName evidence="1">BTB domain-containing protein</fullName>
    </recommendedName>
</protein>